<reference evidence="1" key="1">
    <citation type="journal article" date="2011" name="PLoS Biol.">
        <title>Gene gain and loss during evolution of obligate parasitism in the white rust pathogen of Arabidopsis thaliana.</title>
        <authorList>
            <person name="Kemen E."/>
            <person name="Gardiner A."/>
            <person name="Schultz-Larsen T."/>
            <person name="Kemen A.C."/>
            <person name="Balmuth A.L."/>
            <person name="Robert-Seilaniantz A."/>
            <person name="Bailey K."/>
            <person name="Holub E."/>
            <person name="Studholme D.J."/>
            <person name="Maclean D."/>
            <person name="Jones J.D."/>
        </authorList>
    </citation>
    <scope>NUCLEOTIDE SEQUENCE</scope>
</reference>
<reference evidence="1" key="2">
    <citation type="submission" date="2011-02" db="EMBL/GenBank/DDBJ databases">
        <authorList>
            <person name="MacLean D."/>
        </authorList>
    </citation>
    <scope>NUCLEOTIDE SEQUENCE</scope>
</reference>
<name>F0X1J6_9STRA</name>
<protein>
    <submittedName>
        <fullName evidence="1">AlNc14C632G12299 protein</fullName>
    </submittedName>
</protein>
<proteinExistence type="predicted"/>
<dbReference type="AlphaFoldDB" id="F0X1J6"/>
<gene>
    <name evidence="1" type="primary">AlNc14C632G12299</name>
    <name evidence="1" type="ORF">ALNC14_138300</name>
</gene>
<accession>F0X1J6</accession>
<organism evidence="1">
    <name type="scientific">Albugo laibachii Nc14</name>
    <dbReference type="NCBI Taxonomy" id="890382"/>
    <lineage>
        <taxon>Eukaryota</taxon>
        <taxon>Sar</taxon>
        <taxon>Stramenopiles</taxon>
        <taxon>Oomycota</taxon>
        <taxon>Peronosporomycetes</taxon>
        <taxon>Albuginales</taxon>
        <taxon>Albuginaceae</taxon>
        <taxon>Albugo</taxon>
    </lineage>
</organism>
<evidence type="ECO:0000313" key="1">
    <source>
        <dbReference type="EMBL" id="CCA27686.1"/>
    </source>
</evidence>
<dbReference type="HOGENOM" id="CLU_1484577_0_0_1"/>
<sequence>MPTIQWVSTLNHCVYLFIEPIWRISFKHEVTKDGKVGLKRIFNGVQVTYSRTLMQQKSKPEYLPFIVKERERAVGLPELQYTFSKKDSPKHELRYVVPAHVQEFHPQGFVTEVMYLKDKMKTGGELNSAFSIYGSENENTNQIWMLDGQLDYKQTSEFLRRPPQYYFRPTAEISATVKDSYM</sequence>
<dbReference type="EMBL" id="FR824637">
    <property type="protein sequence ID" value="CCA27686.1"/>
    <property type="molecule type" value="Genomic_DNA"/>
</dbReference>